<dbReference type="InterPro" id="IPR047951">
    <property type="entry name" value="Transpos_ISL3"/>
</dbReference>
<accession>A0A0J1B4Y8</accession>
<dbReference type="Pfam" id="PF14690">
    <property type="entry name" value="Zn_ribbon_ISL3"/>
    <property type="match status" value="1"/>
</dbReference>
<evidence type="ECO:0000313" key="5">
    <source>
        <dbReference type="Proteomes" id="UP000036367"/>
    </source>
</evidence>
<sequence length="418" mass="47862">MILYFVGMNDLNQHYRLLLGLSDDWKVVGVELELSANQVIIDLEHSGGKLCCPECSASCSRSDTAPKRRWRHLDTMQFATEIRAAVPRSKCPTCGVKTISVPWAGKHSRFTLMFESFAIRVLQAAANVSRAAELLRLSWDSVHCLIERAVQRGLDRRSLDSVHHVGMDEKSLGKGHDYVSVMTDIDHRRVLDVSKDRTIAAADELWQTLNESQRNEVESASMDMWPAFMTSGKKNAPNAEIVHDKFHVSKYLGEAVDKVRLQEQRELKGEGDERLTGLRQMLLYNEENLSEDQRINLQILQKSDLRTGRAWALKENFRHFWDCNGQAAGQRFFDGWYRWAMRNRLEPIKKVARMLRGHLPGLMSYFNHYVTNALSEGFNSKIQSIKSAARGFRSFKNYRLRILFYCGKLGLNPVVSGH</sequence>
<keyword evidence="5" id="KW-1185">Reference proteome</keyword>
<evidence type="ECO:0000259" key="3">
    <source>
        <dbReference type="Pfam" id="PF14690"/>
    </source>
</evidence>
<feature type="domain" description="Transposase IS204/IS1001/IS1096/IS1165 zinc-finger" evidence="3">
    <location>
        <begin position="51"/>
        <end position="94"/>
    </location>
</feature>
<evidence type="ECO:0000313" key="4">
    <source>
        <dbReference type="EMBL" id="KLU01797.1"/>
    </source>
</evidence>
<dbReference type="NCBIfam" id="NF033550">
    <property type="entry name" value="transpos_ISL3"/>
    <property type="match status" value="1"/>
</dbReference>
<dbReference type="Proteomes" id="UP000036367">
    <property type="component" value="Unassembled WGS sequence"/>
</dbReference>
<dbReference type="PATRIC" id="fig|595434.4.peg.5681"/>
<reference evidence="4" key="1">
    <citation type="submission" date="2015-05" db="EMBL/GenBank/DDBJ databases">
        <title>Permanent draft genome of Rhodopirellula islandicus K833.</title>
        <authorList>
            <person name="Kizina J."/>
            <person name="Richter M."/>
            <person name="Glockner F.O."/>
            <person name="Harder J."/>
        </authorList>
    </citation>
    <scope>NUCLEOTIDE SEQUENCE [LARGE SCALE GENOMIC DNA]</scope>
    <source>
        <strain evidence="4">K833</strain>
    </source>
</reference>
<dbReference type="Pfam" id="PF01610">
    <property type="entry name" value="DDE_Tnp_ISL3"/>
    <property type="match status" value="1"/>
</dbReference>
<dbReference type="EMBL" id="LECT01000048">
    <property type="protein sequence ID" value="KLU01797.1"/>
    <property type="molecule type" value="Genomic_DNA"/>
</dbReference>
<dbReference type="AlphaFoldDB" id="A0A0J1B4Y8"/>
<evidence type="ECO:0000259" key="1">
    <source>
        <dbReference type="Pfam" id="PF01610"/>
    </source>
</evidence>
<dbReference type="InterPro" id="IPR002560">
    <property type="entry name" value="Transposase_DDE"/>
</dbReference>
<dbReference type="InterPro" id="IPR032877">
    <property type="entry name" value="Transposase_HTH"/>
</dbReference>
<dbReference type="InterPro" id="IPR029261">
    <property type="entry name" value="Transposase_Znf"/>
</dbReference>
<dbReference type="Pfam" id="PF13542">
    <property type="entry name" value="HTH_Tnp_ISL3"/>
    <property type="match status" value="1"/>
</dbReference>
<feature type="domain" description="Transposase IS204/IS1001/IS1096/IS1165 DDE" evidence="1">
    <location>
        <begin position="165"/>
        <end position="402"/>
    </location>
</feature>
<name>A0A0J1B4Y8_RHOIS</name>
<organism evidence="4 5">
    <name type="scientific">Rhodopirellula islandica</name>
    <dbReference type="NCBI Taxonomy" id="595434"/>
    <lineage>
        <taxon>Bacteria</taxon>
        <taxon>Pseudomonadati</taxon>
        <taxon>Planctomycetota</taxon>
        <taxon>Planctomycetia</taxon>
        <taxon>Pirellulales</taxon>
        <taxon>Pirellulaceae</taxon>
        <taxon>Rhodopirellula</taxon>
    </lineage>
</organism>
<dbReference type="PANTHER" id="PTHR33498:SF1">
    <property type="entry name" value="TRANSPOSASE FOR INSERTION SEQUENCE ELEMENT IS1557"/>
    <property type="match status" value="1"/>
</dbReference>
<proteinExistence type="predicted"/>
<comment type="caution">
    <text evidence="4">The sequence shown here is derived from an EMBL/GenBank/DDBJ whole genome shotgun (WGS) entry which is preliminary data.</text>
</comment>
<dbReference type="PANTHER" id="PTHR33498">
    <property type="entry name" value="TRANSPOSASE FOR INSERTION SEQUENCE ELEMENT IS1557"/>
    <property type="match status" value="1"/>
</dbReference>
<gene>
    <name evidence="4" type="ORF">RISK_005981</name>
</gene>
<feature type="domain" description="Transposase IS204/IS1001/IS1096/IS1165 helix-turn-helix" evidence="2">
    <location>
        <begin position="100"/>
        <end position="149"/>
    </location>
</feature>
<protein>
    <submittedName>
        <fullName evidence="4">Mobile element protein</fullName>
    </submittedName>
</protein>
<evidence type="ECO:0000259" key="2">
    <source>
        <dbReference type="Pfam" id="PF13542"/>
    </source>
</evidence>